<comment type="similarity">
    <text evidence="1">Belongs to the FPP/GGPP synthase family.</text>
</comment>
<dbReference type="PANTHER" id="PTHR12001:SF86">
    <property type="entry name" value="GERANYLGERANYL DIPHOSPHATE SYNTHASE"/>
    <property type="match status" value="1"/>
</dbReference>
<reference evidence="3" key="1">
    <citation type="submission" date="2016-10" db="EMBL/GenBank/DDBJ databases">
        <authorList>
            <person name="Varghese N."/>
            <person name="Submissions S."/>
        </authorList>
    </citation>
    <scope>NUCLEOTIDE SEQUENCE [LARGE SCALE GENOMIC DNA]</scope>
    <source>
        <strain evidence="3">CGMCC 4.7047</strain>
    </source>
</reference>
<organism evidence="2 3">
    <name type="scientific">Streptomyces harbinensis</name>
    <dbReference type="NCBI Taxonomy" id="1176198"/>
    <lineage>
        <taxon>Bacteria</taxon>
        <taxon>Bacillati</taxon>
        <taxon>Actinomycetota</taxon>
        <taxon>Actinomycetes</taxon>
        <taxon>Kitasatosporales</taxon>
        <taxon>Streptomycetaceae</taxon>
        <taxon>Streptomyces</taxon>
    </lineage>
</organism>
<dbReference type="SFLD" id="SFLDG01017">
    <property type="entry name" value="Polyprenyl_Transferase_Like"/>
    <property type="match status" value="1"/>
</dbReference>
<protein>
    <submittedName>
        <fullName evidence="2">Geranylgeranyl diphosphate synthase, type I</fullName>
    </submittedName>
</protein>
<accession>A0A1I6VN47</accession>
<dbReference type="SFLD" id="SFLDS00005">
    <property type="entry name" value="Isoprenoid_Synthase_Type_I"/>
    <property type="match status" value="1"/>
</dbReference>
<dbReference type="CDD" id="cd00685">
    <property type="entry name" value="Trans_IPPS_HT"/>
    <property type="match status" value="1"/>
</dbReference>
<dbReference type="EMBL" id="FPAB01000009">
    <property type="protein sequence ID" value="SFT15140.1"/>
    <property type="molecule type" value="Genomic_DNA"/>
</dbReference>
<dbReference type="Pfam" id="PF00348">
    <property type="entry name" value="polyprenyl_synt"/>
    <property type="match status" value="1"/>
</dbReference>
<keyword evidence="1" id="KW-0808">Transferase</keyword>
<evidence type="ECO:0000256" key="1">
    <source>
        <dbReference type="RuleBase" id="RU004466"/>
    </source>
</evidence>
<dbReference type="Proteomes" id="UP000198873">
    <property type="component" value="Unassembled WGS sequence"/>
</dbReference>
<dbReference type="GO" id="GO:0008299">
    <property type="term" value="P:isoprenoid biosynthetic process"/>
    <property type="evidence" value="ECO:0007669"/>
    <property type="project" value="InterPro"/>
</dbReference>
<evidence type="ECO:0000313" key="3">
    <source>
        <dbReference type="Proteomes" id="UP000198873"/>
    </source>
</evidence>
<proteinExistence type="inferred from homology"/>
<dbReference type="SUPFAM" id="SSF48576">
    <property type="entry name" value="Terpenoid synthases"/>
    <property type="match status" value="1"/>
</dbReference>
<dbReference type="InterPro" id="IPR008949">
    <property type="entry name" value="Isoprenoid_synthase_dom_sf"/>
</dbReference>
<dbReference type="GO" id="GO:0004659">
    <property type="term" value="F:prenyltransferase activity"/>
    <property type="evidence" value="ECO:0007669"/>
    <property type="project" value="InterPro"/>
</dbReference>
<dbReference type="AlphaFoldDB" id="A0A1I6VN47"/>
<evidence type="ECO:0000313" key="2">
    <source>
        <dbReference type="EMBL" id="SFT15140.1"/>
    </source>
</evidence>
<gene>
    <name evidence="2" type="ORF">SAMN05444716_10936</name>
</gene>
<dbReference type="RefSeq" id="WP_175543079.1">
    <property type="nucleotide sequence ID" value="NZ_FPAB01000009.1"/>
</dbReference>
<dbReference type="PANTHER" id="PTHR12001">
    <property type="entry name" value="GERANYLGERANYL PYROPHOSPHATE SYNTHASE"/>
    <property type="match status" value="1"/>
</dbReference>
<dbReference type="Gene3D" id="1.10.600.10">
    <property type="entry name" value="Farnesyl Diphosphate Synthase"/>
    <property type="match status" value="1"/>
</dbReference>
<name>A0A1I6VN47_9ACTN</name>
<dbReference type="InterPro" id="IPR000092">
    <property type="entry name" value="Polyprenyl_synt"/>
</dbReference>
<keyword evidence="3" id="KW-1185">Reference proteome</keyword>
<dbReference type="STRING" id="1176198.SAMN05444716_10936"/>
<sequence>MTASSSPPTAVTEQARTLIEPELRAAVAGLDPHLGRAVGYHLGWCHPDGTPTPAPGTGGGKAIRPALTLLAATSVGATPHTALPGAAAVELVHNFTLIHDDMMDGDELRRRRPTVWKTFGAATAILAGDALHTLAFTALARHEGPHTPRATRTLSRAMTELVSGQTQDLAFVRRPWQGPAAVTIPEYRSMAAGKSGSLLGCAAELGAVLAGAPHRTTAAFGRAGRHFGLAFQCVDDIIGIWGDPRETGKPVLADIREGKKTLPVLAALAAPVPAAAELADLLTTPRPDEAALRRAAELVEEAGGRRFAERESRHHLERGLACLAEADTQGTARGPLIDLIDYLGRRTS</sequence>